<accession>W1PJT1</accession>
<dbReference type="HOGENOM" id="CLU_007765_1_0_1"/>
<dbReference type="Proteomes" id="UP000017836">
    <property type="component" value="Unassembled WGS sequence"/>
</dbReference>
<organism evidence="2 3">
    <name type="scientific">Amborella trichopoda</name>
    <dbReference type="NCBI Taxonomy" id="13333"/>
    <lineage>
        <taxon>Eukaryota</taxon>
        <taxon>Viridiplantae</taxon>
        <taxon>Streptophyta</taxon>
        <taxon>Embryophyta</taxon>
        <taxon>Tracheophyta</taxon>
        <taxon>Spermatophyta</taxon>
        <taxon>Magnoliopsida</taxon>
        <taxon>Amborellales</taxon>
        <taxon>Amborellaceae</taxon>
        <taxon>Amborella</taxon>
    </lineage>
</organism>
<dbReference type="PANTHER" id="PTHR31860:SF4">
    <property type="entry name" value="OS02G0637800 PROTEIN"/>
    <property type="match status" value="1"/>
</dbReference>
<keyword evidence="3" id="KW-1185">Reference proteome</keyword>
<dbReference type="Gramene" id="ERN10227">
    <property type="protein sequence ID" value="ERN10227"/>
    <property type="gene ID" value="AMTR_s00171p00053780"/>
</dbReference>
<evidence type="ECO:0000256" key="1">
    <source>
        <dbReference type="SAM" id="Phobius"/>
    </source>
</evidence>
<name>W1PJT1_AMBTC</name>
<dbReference type="AlphaFoldDB" id="W1PJT1"/>
<dbReference type="STRING" id="13333.W1PJT1"/>
<sequence length="672" mass="75971">MRKGLTATMRKHNSIKSIFGAGKKPKISDCDKPLENPIPQLSAIANSVVSRCSRILLLSPEQLQQQFETKISDNVKKPSSYARNLLEFCSYRALGVLTQCPDHLCDKDFRRLTFDMMLAWEDPAIGSESLIKEAPPRKFPSDDEDVGSLFYLNSISMAVQVDKKKTVGPEAFSRIAPACPAVADIITVHNLFDALTSSSRGQLHFLVYDKYLGSLDKAIKYAKSLSGPPLASSLPLEEGEIILDVDGNVPIQPVFQHIGISAWPGRLTLTNRALYFESLGVGLYDKPVKYDLSEDLKQVVKPDLTGPLGARLFDKAVIYKSTSVTEPVLMEFPEFKGHSRRDYWLEIIREVLHVNRFIRKFHLEDIPHAEALSKAILGIFRFRAVKEAFHIWPSSFKTPLTFNLAEKLPRGDKILEALSNLLELLSTGRSDDKMETLENATKHSSGSYKASSLSTLAKLGFTLIKEIDTFEKAPFLDGNIIVGETDTLELAVRKSKYDLGRAQAAHETVNQVKVEGIDTNLAVMMELLFPVTESAKQIHFLVSWEDTFKSTVFLVIFCYAIFWGWIKYFMPCIFLILASLMLWHKYRNKGKQLEAFKATDEAALVLIILTMVFMLVPLNSIIMLVFLEVYTREMPRRKASSEKLIRRLKEWWVRIPAAPVQLIKPEDDKKKE</sequence>
<keyword evidence="1" id="KW-1133">Transmembrane helix</keyword>
<dbReference type="InterPro" id="IPR006927">
    <property type="entry name" value="DUF639"/>
</dbReference>
<proteinExistence type="predicted"/>
<dbReference type="EMBL" id="KI392934">
    <property type="protein sequence ID" value="ERN10227.1"/>
    <property type="molecule type" value="Genomic_DNA"/>
</dbReference>
<dbReference type="Pfam" id="PF04842">
    <property type="entry name" value="DUF639"/>
    <property type="match status" value="1"/>
</dbReference>
<dbReference type="eggNOG" id="ENOG502QU95">
    <property type="taxonomic scope" value="Eukaryota"/>
</dbReference>
<gene>
    <name evidence="2" type="ORF">AMTR_s00171p00053780</name>
</gene>
<evidence type="ECO:0000313" key="3">
    <source>
        <dbReference type="Proteomes" id="UP000017836"/>
    </source>
</evidence>
<keyword evidence="1" id="KW-0812">Transmembrane</keyword>
<feature type="transmembrane region" description="Helical" evidence="1">
    <location>
        <begin position="552"/>
        <end position="583"/>
    </location>
</feature>
<evidence type="ECO:0000313" key="2">
    <source>
        <dbReference type="EMBL" id="ERN10227.1"/>
    </source>
</evidence>
<dbReference type="OMA" id="FTRELPY"/>
<reference evidence="3" key="1">
    <citation type="journal article" date="2013" name="Science">
        <title>The Amborella genome and the evolution of flowering plants.</title>
        <authorList>
            <consortium name="Amborella Genome Project"/>
        </authorList>
    </citation>
    <scope>NUCLEOTIDE SEQUENCE [LARGE SCALE GENOMIC DNA]</scope>
</reference>
<protein>
    <submittedName>
        <fullName evidence="2">Uncharacterized protein</fullName>
    </submittedName>
</protein>
<dbReference type="PANTHER" id="PTHR31860">
    <property type="entry name" value="HEAT-INDUCIBLE TRANSCRIPTION REPRESSOR (DUF639)-RELATED"/>
    <property type="match status" value="1"/>
</dbReference>
<feature type="transmembrane region" description="Helical" evidence="1">
    <location>
        <begin position="603"/>
        <end position="627"/>
    </location>
</feature>
<keyword evidence="1" id="KW-0472">Membrane</keyword>